<dbReference type="Proteomes" id="UP000236724">
    <property type="component" value="Unassembled WGS sequence"/>
</dbReference>
<sequence length="416" mass="47203">MFKSSKKHKTTMQLRQFLHYQALRTAKELARAQQEAKTQNKANSPQASIERLEQLANAIELSEQHHPQPLVATLFGQWQRILIVVLFIAILLGLLLMLQPIQETSVRLSMEVSGLEFQLDSCAEGISCPQIIADQPLVLSSLELKKLQEVGMDFVEGCNQEVPTYLDTRNIRFFAADQVGLKAAAQEDMPEGISLALDYQIFPMDSVFEFTTQNHQRYDLNIRTPELYRQLQVGLGGAVKIAPPNMACELPFGEVVSILPEQNEIHSSLTLQKKNVALLFKSGIRVKRLKLAGDNDLRSFSTILKGQLHFDDFDRDSRTLDKGEWLRFNIKSGELRALSLVQEQDPQYKALNYDAIHFEFTGVVDQISTGKHDRQRNLMPTRLEYIQAHHGVQSLWAGILYMLGVILAVFRFLSKP</sequence>
<dbReference type="RefSeq" id="WP_103919166.1">
    <property type="nucleotide sequence ID" value="NZ_FMSV02000171.1"/>
</dbReference>
<dbReference type="EMBL" id="FMSV02000171">
    <property type="protein sequence ID" value="SEH05198.1"/>
    <property type="molecule type" value="Genomic_DNA"/>
</dbReference>
<feature type="transmembrane region" description="Helical" evidence="1">
    <location>
        <begin position="395"/>
        <end position="413"/>
    </location>
</feature>
<protein>
    <submittedName>
        <fullName evidence="2">Uncharacterized protein</fullName>
    </submittedName>
</protein>
<feature type="transmembrane region" description="Helical" evidence="1">
    <location>
        <begin position="81"/>
        <end position="101"/>
    </location>
</feature>
<dbReference type="AlphaFoldDB" id="A0A1H6F4V6"/>
<gene>
    <name evidence="2" type="ORF">MBHS_01051</name>
</gene>
<keyword evidence="1" id="KW-0472">Membrane</keyword>
<name>A0A1H6F4V6_9GAMM</name>
<accession>A0A1H6F4V6</accession>
<keyword evidence="1" id="KW-0812">Transmembrane</keyword>
<evidence type="ECO:0000313" key="3">
    <source>
        <dbReference type="Proteomes" id="UP000236724"/>
    </source>
</evidence>
<keyword evidence="3" id="KW-1185">Reference proteome</keyword>
<reference evidence="2 3" key="1">
    <citation type="submission" date="2016-10" db="EMBL/GenBank/DDBJ databases">
        <authorList>
            <person name="de Groot N.N."/>
        </authorList>
    </citation>
    <scope>NUCLEOTIDE SEQUENCE [LARGE SCALE GENOMIC DNA]</scope>
    <source>
        <strain evidence="2">MBHS1</strain>
    </source>
</reference>
<evidence type="ECO:0000256" key="1">
    <source>
        <dbReference type="SAM" id="Phobius"/>
    </source>
</evidence>
<evidence type="ECO:0000313" key="2">
    <source>
        <dbReference type="EMBL" id="SEH05198.1"/>
    </source>
</evidence>
<proteinExistence type="predicted"/>
<keyword evidence="1" id="KW-1133">Transmembrane helix</keyword>
<organism evidence="2 3">
    <name type="scientific">Candidatus Venteria ishoeyi</name>
    <dbReference type="NCBI Taxonomy" id="1899563"/>
    <lineage>
        <taxon>Bacteria</taxon>
        <taxon>Pseudomonadati</taxon>
        <taxon>Pseudomonadota</taxon>
        <taxon>Gammaproteobacteria</taxon>
        <taxon>Thiotrichales</taxon>
        <taxon>Thiotrichaceae</taxon>
        <taxon>Venteria</taxon>
    </lineage>
</organism>